<dbReference type="AlphaFoldDB" id="A0A4S4FTQ6"/>
<sequence length="112" mass="11408">MSAPGDEGSGAPGTNPRSDGTPPVARLEAPAPLDVPGRRSSFVLSLVALLLFAFPPVCLILSVAAGILAVRTLRLMEKGSSGRWMPMSAIAIALVGVLWGAGVSLFLLLNAG</sequence>
<evidence type="ECO:0000313" key="4">
    <source>
        <dbReference type="Proteomes" id="UP000309133"/>
    </source>
</evidence>
<feature type="transmembrane region" description="Helical" evidence="2">
    <location>
        <begin position="89"/>
        <end position="109"/>
    </location>
</feature>
<evidence type="ECO:0008006" key="5">
    <source>
        <dbReference type="Google" id="ProtNLM"/>
    </source>
</evidence>
<feature type="region of interest" description="Disordered" evidence="1">
    <location>
        <begin position="1"/>
        <end position="36"/>
    </location>
</feature>
<dbReference type="RefSeq" id="WP_136426144.1">
    <property type="nucleotide sequence ID" value="NZ_SSSM01000001.1"/>
</dbReference>
<reference evidence="3 4" key="1">
    <citation type="submission" date="2019-04" db="EMBL/GenBank/DDBJ databases">
        <authorList>
            <person name="Jiang L."/>
        </authorList>
    </citation>
    <scope>NUCLEOTIDE SEQUENCE [LARGE SCALE GENOMIC DNA]</scope>
    <source>
        <strain evidence="3 4">YIM 131853</strain>
    </source>
</reference>
<dbReference type="Proteomes" id="UP000309133">
    <property type="component" value="Unassembled WGS sequence"/>
</dbReference>
<comment type="caution">
    <text evidence="3">The sequence shown here is derived from an EMBL/GenBank/DDBJ whole genome shotgun (WGS) entry which is preliminary data.</text>
</comment>
<evidence type="ECO:0000313" key="3">
    <source>
        <dbReference type="EMBL" id="THG33362.1"/>
    </source>
</evidence>
<feature type="transmembrane region" description="Helical" evidence="2">
    <location>
        <begin position="42"/>
        <end position="68"/>
    </location>
</feature>
<keyword evidence="2" id="KW-0472">Membrane</keyword>
<evidence type="ECO:0000256" key="1">
    <source>
        <dbReference type="SAM" id="MobiDB-lite"/>
    </source>
</evidence>
<gene>
    <name evidence="3" type="ORF">E6C64_03145</name>
</gene>
<keyword evidence="4" id="KW-1185">Reference proteome</keyword>
<dbReference type="EMBL" id="SSSM01000001">
    <property type="protein sequence ID" value="THG33362.1"/>
    <property type="molecule type" value="Genomic_DNA"/>
</dbReference>
<accession>A0A4S4FTQ6</accession>
<evidence type="ECO:0000256" key="2">
    <source>
        <dbReference type="SAM" id="Phobius"/>
    </source>
</evidence>
<keyword evidence="2" id="KW-1133">Transmembrane helix</keyword>
<keyword evidence="2" id="KW-0812">Transmembrane</keyword>
<name>A0A4S4FTQ6_9MICO</name>
<proteinExistence type="predicted"/>
<organism evidence="3 4">
    <name type="scientific">Naasia lichenicola</name>
    <dbReference type="NCBI Taxonomy" id="2565933"/>
    <lineage>
        <taxon>Bacteria</taxon>
        <taxon>Bacillati</taxon>
        <taxon>Actinomycetota</taxon>
        <taxon>Actinomycetes</taxon>
        <taxon>Micrococcales</taxon>
        <taxon>Microbacteriaceae</taxon>
        <taxon>Naasia</taxon>
    </lineage>
</organism>
<protein>
    <recommendedName>
        <fullName evidence="5">DUF4190 domain-containing protein</fullName>
    </recommendedName>
</protein>